<keyword evidence="2" id="KW-0812">Transmembrane</keyword>
<reference evidence="3" key="2">
    <citation type="submission" date="2023-04" db="EMBL/GenBank/DDBJ databases">
        <authorList>
            <person name="Bruccoleri R.E."/>
            <person name="Oakeley E.J."/>
            <person name="Faust A.-M."/>
            <person name="Dessus-Babus S."/>
            <person name="Altorfer M."/>
            <person name="Burckhardt D."/>
            <person name="Oertli M."/>
            <person name="Naumann U."/>
            <person name="Petersen F."/>
            <person name="Wong J."/>
        </authorList>
    </citation>
    <scope>NUCLEOTIDE SEQUENCE</scope>
    <source>
        <strain evidence="3">GSM-AAB239-AS_SAM_17_03QT</strain>
        <tissue evidence="3">Leaf</tissue>
    </source>
</reference>
<dbReference type="EMBL" id="JANAVB010033814">
    <property type="protein sequence ID" value="KAJ6807890.1"/>
    <property type="molecule type" value="Genomic_DNA"/>
</dbReference>
<evidence type="ECO:0008006" key="5">
    <source>
        <dbReference type="Google" id="ProtNLM"/>
    </source>
</evidence>
<evidence type="ECO:0000256" key="1">
    <source>
        <dbReference type="SAM" id="MobiDB-lite"/>
    </source>
</evidence>
<evidence type="ECO:0000313" key="4">
    <source>
        <dbReference type="Proteomes" id="UP001140949"/>
    </source>
</evidence>
<reference evidence="3" key="1">
    <citation type="journal article" date="2023" name="GigaByte">
        <title>Genome assembly of the bearded iris, Iris pallida Lam.</title>
        <authorList>
            <person name="Bruccoleri R.E."/>
            <person name="Oakeley E.J."/>
            <person name="Faust A.M.E."/>
            <person name="Altorfer M."/>
            <person name="Dessus-Babus S."/>
            <person name="Burckhardt D."/>
            <person name="Oertli M."/>
            <person name="Naumann U."/>
            <person name="Petersen F."/>
            <person name="Wong J."/>
        </authorList>
    </citation>
    <scope>NUCLEOTIDE SEQUENCE</scope>
    <source>
        <strain evidence="3">GSM-AAB239-AS_SAM_17_03QT</strain>
    </source>
</reference>
<dbReference type="AlphaFoldDB" id="A0AAX6EUX4"/>
<keyword evidence="2" id="KW-0472">Membrane</keyword>
<evidence type="ECO:0000256" key="2">
    <source>
        <dbReference type="SAM" id="Phobius"/>
    </source>
</evidence>
<name>A0AAX6EUX4_IRIPA</name>
<comment type="caution">
    <text evidence="3">The sequence shown here is derived from an EMBL/GenBank/DDBJ whole genome shotgun (WGS) entry which is preliminary data.</text>
</comment>
<accession>A0AAX6EUX4</accession>
<gene>
    <name evidence="3" type="ORF">M6B38_169750</name>
</gene>
<feature type="transmembrane region" description="Helical" evidence="2">
    <location>
        <begin position="6"/>
        <end position="25"/>
    </location>
</feature>
<sequence length="86" mass="10220">MAYLLGRVVLGLLRVLAHLAFLLLIRRWRRMSRWQRLCRRPRRLRRRPTSIMQMMHAHLQRRGGRRSGPTISSPRGTETSRPHAEA</sequence>
<keyword evidence="2" id="KW-1133">Transmembrane helix</keyword>
<keyword evidence="4" id="KW-1185">Reference proteome</keyword>
<proteinExistence type="predicted"/>
<feature type="region of interest" description="Disordered" evidence="1">
    <location>
        <begin position="58"/>
        <end position="86"/>
    </location>
</feature>
<dbReference type="Proteomes" id="UP001140949">
    <property type="component" value="Unassembled WGS sequence"/>
</dbReference>
<evidence type="ECO:0000313" key="3">
    <source>
        <dbReference type="EMBL" id="KAJ6807890.1"/>
    </source>
</evidence>
<organism evidence="3 4">
    <name type="scientific">Iris pallida</name>
    <name type="common">Sweet iris</name>
    <dbReference type="NCBI Taxonomy" id="29817"/>
    <lineage>
        <taxon>Eukaryota</taxon>
        <taxon>Viridiplantae</taxon>
        <taxon>Streptophyta</taxon>
        <taxon>Embryophyta</taxon>
        <taxon>Tracheophyta</taxon>
        <taxon>Spermatophyta</taxon>
        <taxon>Magnoliopsida</taxon>
        <taxon>Liliopsida</taxon>
        <taxon>Asparagales</taxon>
        <taxon>Iridaceae</taxon>
        <taxon>Iridoideae</taxon>
        <taxon>Irideae</taxon>
        <taxon>Iris</taxon>
    </lineage>
</organism>
<protein>
    <recommendedName>
        <fullName evidence="5">Secreted protein</fullName>
    </recommendedName>
</protein>